<feature type="transmembrane region" description="Helical" evidence="7">
    <location>
        <begin position="109"/>
        <end position="130"/>
    </location>
</feature>
<comment type="similarity">
    <text evidence="7">Belongs to the binding-protein-dependent transport system permease family.</text>
</comment>
<dbReference type="InterPro" id="IPR035906">
    <property type="entry name" value="MetI-like_sf"/>
</dbReference>
<proteinExistence type="inferred from homology"/>
<feature type="transmembrane region" description="Helical" evidence="7">
    <location>
        <begin position="266"/>
        <end position="287"/>
    </location>
</feature>
<sequence length="295" mass="32147">MRTTSSWRRGTAVFAVPGALFLIVFAVYPLILTVINSFRRVTVPGLISGHMSFIGFQNYRKIVADPQFWSSAWRTLLFTVVCVAFQFTLGLLAAVLLNRPFRGRGVLRGLLMVPWVLPIVVIGSTFKWMFQSGNGLVNTVLGYFGIHGPGWLEQPGLAFVTIIVANIWFGFPFAMQNLSAALQTVPVQVLEAASVDGASAVKRFFQIVMPIISGPIAILLTVQIIYTFNVFELILVMTGGGPAGSTAVVTYYTYQLGFEYFDLGPASAATILILIALGAFSALYVWLTSRGEKAA</sequence>
<dbReference type="OrthoDB" id="9804439at2"/>
<keyword evidence="2 7" id="KW-0813">Transport</keyword>
<dbReference type="Pfam" id="PF00528">
    <property type="entry name" value="BPD_transp_1"/>
    <property type="match status" value="1"/>
</dbReference>
<dbReference type="PANTHER" id="PTHR30193:SF37">
    <property type="entry name" value="INNER MEMBRANE ABC TRANSPORTER PERMEASE PROTEIN YCJO"/>
    <property type="match status" value="1"/>
</dbReference>
<evidence type="ECO:0000256" key="3">
    <source>
        <dbReference type="ARBA" id="ARBA00022475"/>
    </source>
</evidence>
<evidence type="ECO:0000313" key="9">
    <source>
        <dbReference type="EMBL" id="AXE37665.1"/>
    </source>
</evidence>
<evidence type="ECO:0000256" key="5">
    <source>
        <dbReference type="ARBA" id="ARBA00022989"/>
    </source>
</evidence>
<dbReference type="AlphaFoldDB" id="A0A344UQW7"/>
<feature type="transmembrane region" description="Helical" evidence="7">
    <location>
        <begin position="233"/>
        <end position="254"/>
    </location>
</feature>
<dbReference type="EMBL" id="CP025198">
    <property type="protein sequence ID" value="AXE37665.1"/>
    <property type="molecule type" value="Genomic_DNA"/>
</dbReference>
<comment type="subcellular location">
    <subcellularLocation>
        <location evidence="1 7">Cell membrane</location>
        <topology evidence="1 7">Multi-pass membrane protein</topology>
    </subcellularLocation>
</comment>
<name>A0A344UQW7_9ACTN</name>
<feature type="transmembrane region" description="Helical" evidence="7">
    <location>
        <begin position="76"/>
        <end position="97"/>
    </location>
</feature>
<evidence type="ECO:0000313" key="10">
    <source>
        <dbReference type="Proteomes" id="UP000251995"/>
    </source>
</evidence>
<organism evidence="9 10">
    <name type="scientific">Acidipropionibacterium virtanenii</name>
    <dbReference type="NCBI Taxonomy" id="2057246"/>
    <lineage>
        <taxon>Bacteria</taxon>
        <taxon>Bacillati</taxon>
        <taxon>Actinomycetota</taxon>
        <taxon>Actinomycetes</taxon>
        <taxon>Propionibacteriales</taxon>
        <taxon>Propionibacteriaceae</taxon>
        <taxon>Acidipropionibacterium</taxon>
    </lineage>
</organism>
<feature type="transmembrane region" description="Helical" evidence="7">
    <location>
        <begin position="204"/>
        <end position="226"/>
    </location>
</feature>
<gene>
    <name evidence="9" type="primary">ycjO_2</name>
    <name evidence="9" type="ORF">JS278_00472</name>
</gene>
<dbReference type="InterPro" id="IPR051393">
    <property type="entry name" value="ABC_transporter_permease"/>
</dbReference>
<keyword evidence="10" id="KW-1185">Reference proteome</keyword>
<reference evidence="9 10" key="1">
    <citation type="submission" date="2017-12" db="EMBL/GenBank/DDBJ databases">
        <title>The whole genome sequence of the Acidipropionibacterium virtanenii sp. nov. type strain JS278.</title>
        <authorList>
            <person name="Laine P."/>
            <person name="Deptula P."/>
            <person name="Varmanen P."/>
            <person name="Auvinen P."/>
        </authorList>
    </citation>
    <scope>NUCLEOTIDE SEQUENCE [LARGE SCALE GENOMIC DNA]</scope>
    <source>
        <strain evidence="9 10">JS278</strain>
    </source>
</reference>
<keyword evidence="4 7" id="KW-0812">Transmembrane</keyword>
<dbReference type="RefSeq" id="WP_114043790.1">
    <property type="nucleotide sequence ID" value="NZ_CP025198.1"/>
</dbReference>
<evidence type="ECO:0000259" key="8">
    <source>
        <dbReference type="PROSITE" id="PS50928"/>
    </source>
</evidence>
<dbReference type="Proteomes" id="UP000251995">
    <property type="component" value="Chromosome"/>
</dbReference>
<dbReference type="CDD" id="cd06261">
    <property type="entry name" value="TM_PBP2"/>
    <property type="match status" value="1"/>
</dbReference>
<evidence type="ECO:0000256" key="4">
    <source>
        <dbReference type="ARBA" id="ARBA00022692"/>
    </source>
</evidence>
<dbReference type="SUPFAM" id="SSF161098">
    <property type="entry name" value="MetI-like"/>
    <property type="match status" value="1"/>
</dbReference>
<evidence type="ECO:0000256" key="1">
    <source>
        <dbReference type="ARBA" id="ARBA00004651"/>
    </source>
</evidence>
<dbReference type="InterPro" id="IPR000515">
    <property type="entry name" value="MetI-like"/>
</dbReference>
<protein>
    <submittedName>
        <fullName evidence="9">Inner membrane ABC transporter permease protein YcjO</fullName>
    </submittedName>
</protein>
<feature type="transmembrane region" description="Helical" evidence="7">
    <location>
        <begin position="12"/>
        <end position="35"/>
    </location>
</feature>
<dbReference type="KEGG" id="acij:JS278_00472"/>
<dbReference type="PANTHER" id="PTHR30193">
    <property type="entry name" value="ABC TRANSPORTER PERMEASE PROTEIN"/>
    <property type="match status" value="1"/>
</dbReference>
<dbReference type="GO" id="GO:0055085">
    <property type="term" value="P:transmembrane transport"/>
    <property type="evidence" value="ECO:0007669"/>
    <property type="project" value="InterPro"/>
</dbReference>
<keyword evidence="3" id="KW-1003">Cell membrane</keyword>
<feature type="domain" description="ABC transmembrane type-1" evidence="8">
    <location>
        <begin position="72"/>
        <end position="284"/>
    </location>
</feature>
<keyword evidence="5 7" id="KW-1133">Transmembrane helix</keyword>
<accession>A0A344UQW7</accession>
<evidence type="ECO:0000256" key="6">
    <source>
        <dbReference type="ARBA" id="ARBA00023136"/>
    </source>
</evidence>
<evidence type="ECO:0000256" key="7">
    <source>
        <dbReference type="RuleBase" id="RU363032"/>
    </source>
</evidence>
<keyword evidence="6 7" id="KW-0472">Membrane</keyword>
<dbReference type="PROSITE" id="PS50928">
    <property type="entry name" value="ABC_TM1"/>
    <property type="match status" value="1"/>
</dbReference>
<dbReference type="GO" id="GO:0005886">
    <property type="term" value="C:plasma membrane"/>
    <property type="evidence" value="ECO:0007669"/>
    <property type="project" value="UniProtKB-SubCell"/>
</dbReference>
<evidence type="ECO:0000256" key="2">
    <source>
        <dbReference type="ARBA" id="ARBA00022448"/>
    </source>
</evidence>
<dbReference type="Gene3D" id="1.10.3720.10">
    <property type="entry name" value="MetI-like"/>
    <property type="match status" value="1"/>
</dbReference>